<dbReference type="AlphaFoldDB" id="A0A1Q9CJA3"/>
<accession>A0A1Q9CJA3</accession>
<dbReference type="OrthoDB" id="413389at2759"/>
<keyword evidence="2" id="KW-1185">Reference proteome</keyword>
<dbReference type="Proteomes" id="UP000186817">
    <property type="component" value="Unassembled WGS sequence"/>
</dbReference>
<organism evidence="1 2">
    <name type="scientific">Symbiodinium microadriaticum</name>
    <name type="common">Dinoflagellate</name>
    <name type="synonym">Zooxanthella microadriatica</name>
    <dbReference type="NCBI Taxonomy" id="2951"/>
    <lineage>
        <taxon>Eukaryota</taxon>
        <taxon>Sar</taxon>
        <taxon>Alveolata</taxon>
        <taxon>Dinophyceae</taxon>
        <taxon>Suessiales</taxon>
        <taxon>Symbiodiniaceae</taxon>
        <taxon>Symbiodinium</taxon>
    </lineage>
</organism>
<sequence>MKQIGWLTRAQRRKLWSSKRWIVHLFAGVEGHWQIMRLDQGDAMDIELDSARCAGQDLLRSETWRMLLWGAVMGKVDVVMGGPPDRVHQHCRGGERDTKALQLIARMMWLFVVAQVGREVHGYQRDVGFILAYPEGISKQERDRRDHEVEQMEDAQRVGGRSRAYAGVSTVNAEVSFWDTRLWKFFQREAQAQQISFDQGAMGGHTIDANVTVTDLAWPSSSIRAVLSGFVTPPSKSPIASGTGGLGSMAVT</sequence>
<proteinExistence type="predicted"/>
<comment type="caution">
    <text evidence="1">The sequence shown here is derived from an EMBL/GenBank/DDBJ whole genome shotgun (WGS) entry which is preliminary data.</text>
</comment>
<evidence type="ECO:0000313" key="2">
    <source>
        <dbReference type="Proteomes" id="UP000186817"/>
    </source>
</evidence>
<evidence type="ECO:0000313" key="1">
    <source>
        <dbReference type="EMBL" id="OLP83019.1"/>
    </source>
</evidence>
<dbReference type="EMBL" id="LSRX01001149">
    <property type="protein sequence ID" value="OLP83019.1"/>
    <property type="molecule type" value="Genomic_DNA"/>
</dbReference>
<name>A0A1Q9CJA3_SYMMI</name>
<reference evidence="1 2" key="1">
    <citation type="submission" date="2016-02" db="EMBL/GenBank/DDBJ databases">
        <title>Genome analysis of coral dinoflagellate symbionts highlights evolutionary adaptations to a symbiotic lifestyle.</title>
        <authorList>
            <person name="Aranda M."/>
            <person name="Li Y."/>
            <person name="Liew Y.J."/>
            <person name="Baumgarten S."/>
            <person name="Simakov O."/>
            <person name="Wilson M."/>
            <person name="Piel J."/>
            <person name="Ashoor H."/>
            <person name="Bougouffa S."/>
            <person name="Bajic V.B."/>
            <person name="Ryu T."/>
            <person name="Ravasi T."/>
            <person name="Bayer T."/>
            <person name="Micklem G."/>
            <person name="Kim H."/>
            <person name="Bhak J."/>
            <person name="Lajeunesse T.C."/>
            <person name="Voolstra C.R."/>
        </authorList>
    </citation>
    <scope>NUCLEOTIDE SEQUENCE [LARGE SCALE GENOMIC DNA]</scope>
    <source>
        <strain evidence="1 2">CCMP2467</strain>
    </source>
</reference>
<protein>
    <submittedName>
        <fullName evidence="1">Uncharacterized protein</fullName>
    </submittedName>
</protein>
<gene>
    <name evidence="1" type="ORF">AK812_SmicGene36284</name>
</gene>